<dbReference type="AlphaFoldDB" id="A0A4Q0AI78"/>
<evidence type="ECO:0000313" key="1">
    <source>
        <dbReference type="EMBL" id="RWZ78328.1"/>
    </source>
</evidence>
<dbReference type="EMBL" id="SCKX01000001">
    <property type="protein sequence ID" value="RWZ78328.1"/>
    <property type="molecule type" value="Genomic_DNA"/>
</dbReference>
<reference evidence="1" key="1">
    <citation type="submission" date="2019-01" db="EMBL/GenBank/DDBJ databases">
        <title>Genomic signatures and co-occurrence patterns of the ultra-small Saccharimodia (Patescibacteria phylum) suggest a symbiotic lifestyle.</title>
        <authorList>
            <person name="Lemos L."/>
            <person name="Medeiros J."/>
            <person name="Andreote F."/>
            <person name="Fernandes G."/>
            <person name="Varani A."/>
            <person name="Oliveira G."/>
            <person name="Pylro V."/>
        </authorList>
    </citation>
    <scope>NUCLEOTIDE SEQUENCE [LARGE SCALE GENOMIC DNA]</scope>
    <source>
        <strain evidence="1">AMD02</strain>
    </source>
</reference>
<proteinExistence type="predicted"/>
<name>A0A4Q0AI78_9BACT</name>
<organism evidence="1 2">
    <name type="scientific">Candidatus Microsaccharimonas sossegonensis</name>
    <dbReference type="NCBI Taxonomy" id="2506948"/>
    <lineage>
        <taxon>Bacteria</taxon>
        <taxon>Candidatus Saccharimonadota</taxon>
        <taxon>Candidatus Saccharimonadia</taxon>
        <taxon>Candidatus Saccharimonadales</taxon>
        <taxon>Candidatus Saccharimonadaceae</taxon>
        <taxon>Candidatus Microsaccharimonas</taxon>
    </lineage>
</organism>
<evidence type="ECO:0000313" key="2">
    <source>
        <dbReference type="Proteomes" id="UP000289257"/>
    </source>
</evidence>
<gene>
    <name evidence="1" type="ORF">EOT05_01000</name>
</gene>
<protein>
    <submittedName>
        <fullName evidence="1">Uncharacterized protein</fullName>
    </submittedName>
</protein>
<dbReference type="Proteomes" id="UP000289257">
    <property type="component" value="Unassembled WGS sequence"/>
</dbReference>
<sequence>MAKTKSDNYWEPHARILESMSRFQAAVSDVRKRLDIPETGIPYDKRAEWFADFYRNADENTAKRYGGAYGYELLPPNKELLDELDKLRLEFNLDPRWLHPLFNYIFSADKSLEPPSQKSAWPSPRMNDVRLPKEQQRVTSLSIRIEKDTTIHDIEDIWDDIRKYQAYMDADIPSRRDPIQAETVERYRKIVKLRADGLKYQEIAEKYPNKFNSAEDVRSFKNKQEARFKKRTSLRHLPSLWWHK</sequence>
<comment type="caution">
    <text evidence="1">The sequence shown here is derived from an EMBL/GenBank/DDBJ whole genome shotgun (WGS) entry which is preliminary data.</text>
</comment>
<accession>A0A4Q0AI78</accession>
<keyword evidence="2" id="KW-1185">Reference proteome</keyword>